<dbReference type="EMBL" id="PVNG01000021">
    <property type="protein sequence ID" value="PRX59078.1"/>
    <property type="molecule type" value="Genomic_DNA"/>
</dbReference>
<gene>
    <name evidence="8" type="ORF">B0I32_121182</name>
</gene>
<dbReference type="Proteomes" id="UP000238312">
    <property type="component" value="Unassembled WGS sequence"/>
</dbReference>
<dbReference type="InterPro" id="IPR002364">
    <property type="entry name" value="Quin_OxRdtase/zeta-crystal_CS"/>
</dbReference>
<evidence type="ECO:0000256" key="5">
    <source>
        <dbReference type="ARBA" id="ARBA00022884"/>
    </source>
</evidence>
<evidence type="ECO:0000256" key="6">
    <source>
        <dbReference type="ARBA" id="ARBA00022990"/>
    </source>
</evidence>
<protein>
    <submittedName>
        <fullName evidence="8">NADPH:quinone reductase-like Zn-dependent oxidoreductase</fullName>
    </submittedName>
</protein>
<dbReference type="SUPFAM" id="SSF50129">
    <property type="entry name" value="GroES-like"/>
    <property type="match status" value="1"/>
</dbReference>
<reference evidence="8 9" key="1">
    <citation type="submission" date="2018-03" db="EMBL/GenBank/DDBJ databases">
        <title>Genomic Encyclopedia of Type Strains, Phase III (KMG-III): the genomes of soil and plant-associated and newly described type strains.</title>
        <authorList>
            <person name="Whitman W."/>
        </authorList>
    </citation>
    <scope>NUCLEOTIDE SEQUENCE [LARGE SCALE GENOMIC DNA]</scope>
    <source>
        <strain evidence="8 9">CGMCC 4.7104</strain>
    </source>
</reference>
<dbReference type="InterPro" id="IPR020843">
    <property type="entry name" value="ER"/>
</dbReference>
<evidence type="ECO:0000259" key="7">
    <source>
        <dbReference type="SMART" id="SM00829"/>
    </source>
</evidence>
<dbReference type="InterPro" id="IPR013149">
    <property type="entry name" value="ADH-like_C"/>
</dbReference>
<name>A0A2T0MMK8_9ACTN</name>
<evidence type="ECO:0000256" key="2">
    <source>
        <dbReference type="ARBA" id="ARBA00011881"/>
    </source>
</evidence>
<dbReference type="PANTHER" id="PTHR44154">
    <property type="entry name" value="QUINONE OXIDOREDUCTASE"/>
    <property type="match status" value="1"/>
</dbReference>
<dbReference type="PANTHER" id="PTHR44154:SF1">
    <property type="entry name" value="QUINONE OXIDOREDUCTASE"/>
    <property type="match status" value="1"/>
</dbReference>
<dbReference type="InterPro" id="IPR051603">
    <property type="entry name" value="Zinc-ADH_QOR/CCCR"/>
</dbReference>
<dbReference type="GO" id="GO:0016491">
    <property type="term" value="F:oxidoreductase activity"/>
    <property type="evidence" value="ECO:0007669"/>
    <property type="project" value="InterPro"/>
</dbReference>
<comment type="subcellular location">
    <subcellularLocation>
        <location evidence="1">Cytoplasm</location>
    </subcellularLocation>
</comment>
<dbReference type="Gene3D" id="3.40.50.720">
    <property type="entry name" value="NAD(P)-binding Rossmann-like Domain"/>
    <property type="match status" value="1"/>
</dbReference>
<comment type="subunit">
    <text evidence="2">Homotetramer.</text>
</comment>
<keyword evidence="9" id="KW-1185">Reference proteome</keyword>
<accession>A0A2T0MMK8</accession>
<dbReference type="Pfam" id="PF08240">
    <property type="entry name" value="ADH_N"/>
    <property type="match status" value="1"/>
</dbReference>
<evidence type="ECO:0000256" key="3">
    <source>
        <dbReference type="ARBA" id="ARBA00022490"/>
    </source>
</evidence>
<sequence length="359" mass="37314">MSTPETMHAIRITRHGGLEALERAEVAVPVPAEGEVLVHVMAVALNNTDLWTREGSYGRPGDPDALSGWRGPIGFPRIQGADVAGRVTAAGARKDEALIGRRVVVDPAIYDAGGPDANPVGLMGSERDGGYAEYVLAPVERVHDVTGSPLTDDQLAALPTAYGTALGMIERGRLEAGQTVLVSGASGGVGLAAVQLARARGARVLAVSSAAKQDAVREAGAHIVLDRARDLPAQIRAAAPDGIDVALDVVAGDLVSQGLPLLREGGRWVVAGALGGHGVRFDVRRLYLHNAQLIGSSMHTPAHFDLLMDLARRAEIQPVIAAAYPLGQAAAAQRELALRRHVGKIVLHPPAPGSRAPAA</sequence>
<evidence type="ECO:0000256" key="1">
    <source>
        <dbReference type="ARBA" id="ARBA00004496"/>
    </source>
</evidence>
<organism evidence="8 9">
    <name type="scientific">Nonomuraea fuscirosea</name>
    <dbReference type="NCBI Taxonomy" id="1291556"/>
    <lineage>
        <taxon>Bacteria</taxon>
        <taxon>Bacillati</taxon>
        <taxon>Actinomycetota</taxon>
        <taxon>Actinomycetes</taxon>
        <taxon>Streptosporangiales</taxon>
        <taxon>Streptosporangiaceae</taxon>
        <taxon>Nonomuraea</taxon>
    </lineage>
</organism>
<dbReference type="InterPro" id="IPR013154">
    <property type="entry name" value="ADH-like_N"/>
</dbReference>
<evidence type="ECO:0000313" key="8">
    <source>
        <dbReference type="EMBL" id="PRX59078.1"/>
    </source>
</evidence>
<dbReference type="AlphaFoldDB" id="A0A2T0MMK8"/>
<dbReference type="RefSeq" id="WP_106248660.1">
    <property type="nucleotide sequence ID" value="NZ_PVNG01000021.1"/>
</dbReference>
<dbReference type="Gene3D" id="3.90.180.10">
    <property type="entry name" value="Medium-chain alcohol dehydrogenases, catalytic domain"/>
    <property type="match status" value="1"/>
</dbReference>
<dbReference type="PROSITE" id="PS01162">
    <property type="entry name" value="QOR_ZETA_CRYSTAL"/>
    <property type="match status" value="1"/>
</dbReference>
<dbReference type="InterPro" id="IPR011032">
    <property type="entry name" value="GroES-like_sf"/>
</dbReference>
<evidence type="ECO:0000256" key="4">
    <source>
        <dbReference type="ARBA" id="ARBA00022857"/>
    </source>
</evidence>
<keyword evidence="6" id="KW-0007">Acetylation</keyword>
<keyword evidence="5" id="KW-0694">RNA-binding</keyword>
<dbReference type="InterPro" id="IPR036291">
    <property type="entry name" value="NAD(P)-bd_dom_sf"/>
</dbReference>
<evidence type="ECO:0000313" key="9">
    <source>
        <dbReference type="Proteomes" id="UP000238312"/>
    </source>
</evidence>
<comment type="caution">
    <text evidence="8">The sequence shown here is derived from an EMBL/GenBank/DDBJ whole genome shotgun (WGS) entry which is preliminary data.</text>
</comment>
<dbReference type="Pfam" id="PF00107">
    <property type="entry name" value="ADH_zinc_N"/>
    <property type="match status" value="1"/>
</dbReference>
<dbReference type="GO" id="GO:0005737">
    <property type="term" value="C:cytoplasm"/>
    <property type="evidence" value="ECO:0007669"/>
    <property type="project" value="UniProtKB-SubCell"/>
</dbReference>
<proteinExistence type="predicted"/>
<feature type="domain" description="Enoyl reductase (ER)" evidence="7">
    <location>
        <begin position="16"/>
        <end position="347"/>
    </location>
</feature>
<dbReference type="SMART" id="SM00829">
    <property type="entry name" value="PKS_ER"/>
    <property type="match status" value="1"/>
</dbReference>
<dbReference type="SUPFAM" id="SSF51735">
    <property type="entry name" value="NAD(P)-binding Rossmann-fold domains"/>
    <property type="match status" value="1"/>
</dbReference>
<dbReference type="OrthoDB" id="9797931at2"/>
<keyword evidence="4" id="KW-0521">NADP</keyword>
<dbReference type="GO" id="GO:0008270">
    <property type="term" value="F:zinc ion binding"/>
    <property type="evidence" value="ECO:0007669"/>
    <property type="project" value="InterPro"/>
</dbReference>
<keyword evidence="3" id="KW-0963">Cytoplasm</keyword>
<dbReference type="GO" id="GO:0003723">
    <property type="term" value="F:RNA binding"/>
    <property type="evidence" value="ECO:0007669"/>
    <property type="project" value="UniProtKB-KW"/>
</dbReference>